<keyword evidence="10" id="KW-1185">Reference proteome</keyword>
<evidence type="ECO:0000256" key="5">
    <source>
        <dbReference type="ARBA" id="ARBA00023136"/>
    </source>
</evidence>
<feature type="transmembrane region" description="Helical" evidence="6">
    <location>
        <begin position="32"/>
        <end position="50"/>
    </location>
</feature>
<dbReference type="NCBIfam" id="TIGR00360">
    <property type="entry name" value="ComEC_N-term"/>
    <property type="match status" value="1"/>
</dbReference>
<dbReference type="InterPro" id="IPR004477">
    <property type="entry name" value="ComEC_N"/>
</dbReference>
<evidence type="ECO:0000256" key="6">
    <source>
        <dbReference type="SAM" id="Phobius"/>
    </source>
</evidence>
<dbReference type="STRING" id="571298.SAMN04488026_103224"/>
<keyword evidence="4 6" id="KW-1133">Transmembrane helix</keyword>
<protein>
    <submittedName>
        <fullName evidence="9">ComEC/Rec2-related protein</fullName>
    </submittedName>
</protein>
<evidence type="ECO:0000256" key="3">
    <source>
        <dbReference type="ARBA" id="ARBA00022692"/>
    </source>
</evidence>
<evidence type="ECO:0000256" key="4">
    <source>
        <dbReference type="ARBA" id="ARBA00022989"/>
    </source>
</evidence>
<feature type="transmembrane region" description="Helical" evidence="6">
    <location>
        <begin position="57"/>
        <end position="77"/>
    </location>
</feature>
<reference evidence="9 10" key="1">
    <citation type="submission" date="2016-10" db="EMBL/GenBank/DDBJ databases">
        <authorList>
            <person name="de Groot N.N."/>
        </authorList>
    </citation>
    <scope>NUCLEOTIDE SEQUENCE [LARGE SCALE GENOMIC DNA]</scope>
    <source>
        <strain evidence="9 10">DSM 25294</strain>
    </source>
</reference>
<dbReference type="PANTHER" id="PTHR30619">
    <property type="entry name" value="DNA INTERNALIZATION/COMPETENCE PROTEIN COMEC/REC2"/>
    <property type="match status" value="1"/>
</dbReference>
<feature type="domain" description="ComEC/Rec2-related protein" evidence="7">
    <location>
        <begin position="252"/>
        <end position="382"/>
    </location>
</feature>
<dbReference type="PANTHER" id="PTHR30619:SF1">
    <property type="entry name" value="RECOMBINATION PROTEIN 2"/>
    <property type="match status" value="1"/>
</dbReference>
<keyword evidence="5 6" id="KW-0472">Membrane</keyword>
<evidence type="ECO:0000256" key="2">
    <source>
        <dbReference type="ARBA" id="ARBA00022475"/>
    </source>
</evidence>
<proteinExistence type="predicted"/>
<feature type="transmembrane region" description="Helical" evidence="6">
    <location>
        <begin position="83"/>
        <end position="102"/>
    </location>
</feature>
<dbReference type="AlphaFoldDB" id="A0A1G8ZGA0"/>
<sequence>MYAEPFPGALSDRPAATRLWISGALLAQRGHLLLWVPICLSIGIGAWFSLPNEPATGFYWICAAIGLVMAGLGLLGGEHVAPVFWGATLILIGALLAGARAHSVAEPVLGFRYYGPVQGRIVDIDRSASDKLRLTLDQVVLEDVRPERVPARVRVSLHGDGPHVTPEPGLTVILTGHLSPPNGPVEPGGFDFRRLAWFEQLGAVGYTRNPVLALAPAEQGRAGLAVFRLRIAISEWVRARIPGAAGAFAAVILTGDRSAMPRESVEALRATNMAHLLAISGLHMGLLTGVVFAGLRGGMALFPWFALRFPTKKIAAFGALLAGAAYLTLSGSAVSTERAFIMVSVMLVAVLLERRAISLRSVAIAASLILVVAPEALFGAGF</sequence>
<dbReference type="GO" id="GO:0005886">
    <property type="term" value="C:plasma membrane"/>
    <property type="evidence" value="ECO:0007669"/>
    <property type="project" value="UniProtKB-SubCell"/>
</dbReference>
<organism evidence="9 10">
    <name type="scientific">Aliiruegeria lutimaris</name>
    <dbReference type="NCBI Taxonomy" id="571298"/>
    <lineage>
        <taxon>Bacteria</taxon>
        <taxon>Pseudomonadati</taxon>
        <taxon>Pseudomonadota</taxon>
        <taxon>Alphaproteobacteria</taxon>
        <taxon>Rhodobacterales</taxon>
        <taxon>Roseobacteraceae</taxon>
        <taxon>Aliiruegeria</taxon>
    </lineage>
</organism>
<feature type="transmembrane region" description="Helical" evidence="6">
    <location>
        <begin position="362"/>
        <end position="381"/>
    </location>
</feature>
<feature type="transmembrane region" description="Helical" evidence="6">
    <location>
        <begin position="314"/>
        <end position="333"/>
    </location>
</feature>
<evidence type="ECO:0000313" key="9">
    <source>
        <dbReference type="EMBL" id="SDK14091.1"/>
    </source>
</evidence>
<name>A0A1G8ZGA0_9RHOB</name>
<evidence type="ECO:0000259" key="8">
    <source>
        <dbReference type="Pfam" id="PF13567"/>
    </source>
</evidence>
<keyword evidence="2" id="KW-1003">Cell membrane</keyword>
<dbReference type="Pfam" id="PF13567">
    <property type="entry name" value="DUF4131"/>
    <property type="match status" value="1"/>
</dbReference>
<dbReference type="Proteomes" id="UP000199382">
    <property type="component" value="Unassembled WGS sequence"/>
</dbReference>
<comment type="subcellular location">
    <subcellularLocation>
        <location evidence="1">Cell membrane</location>
        <topology evidence="1">Multi-pass membrane protein</topology>
    </subcellularLocation>
</comment>
<feature type="domain" description="DUF4131" evidence="8">
    <location>
        <begin position="56"/>
        <end position="210"/>
    </location>
</feature>
<dbReference type="InterPro" id="IPR052159">
    <property type="entry name" value="Competence_DNA_uptake"/>
</dbReference>
<gene>
    <name evidence="9" type="ORF">SAMN04488026_103224</name>
</gene>
<dbReference type="Pfam" id="PF03772">
    <property type="entry name" value="Competence"/>
    <property type="match status" value="1"/>
</dbReference>
<evidence type="ECO:0000259" key="7">
    <source>
        <dbReference type="Pfam" id="PF03772"/>
    </source>
</evidence>
<keyword evidence="3 6" id="KW-0812">Transmembrane</keyword>
<accession>A0A1G8ZGA0</accession>
<evidence type="ECO:0000313" key="10">
    <source>
        <dbReference type="Proteomes" id="UP000199382"/>
    </source>
</evidence>
<dbReference type="InterPro" id="IPR025405">
    <property type="entry name" value="DUF4131"/>
</dbReference>
<feature type="transmembrane region" description="Helical" evidence="6">
    <location>
        <begin position="275"/>
        <end position="302"/>
    </location>
</feature>
<evidence type="ECO:0000256" key="1">
    <source>
        <dbReference type="ARBA" id="ARBA00004651"/>
    </source>
</evidence>
<dbReference type="EMBL" id="FNEK01000032">
    <property type="protein sequence ID" value="SDK14091.1"/>
    <property type="molecule type" value="Genomic_DNA"/>
</dbReference>